<dbReference type="SUPFAM" id="SSF52980">
    <property type="entry name" value="Restriction endonuclease-like"/>
    <property type="match status" value="1"/>
</dbReference>
<keyword evidence="2" id="KW-0540">Nuclease</keyword>
<keyword evidence="2" id="KW-0378">Hydrolase</keyword>
<sequence>MTAWVIRSGQYGERAEWAWEKGYSGAGWQAVGPELLSCKTREEVQSYAAEKYAHKPQALPNITAQLWMLLGRITIGDLIVMPIKQTREIALGWASTSLQYLHNEEDPSKRLVIGVNWVNRVPRTAVKQDLLYSLGATLTVFSPSRNQAEDRLKALLETGTDPGMRQESLEKAAAVLSSVAAGDTGNDPDVPAIQQDIEEMALDQISELISQEFTGHGLTRLIGDILRAEGFNVEESPEGPDGGIDIIAGRGLLGLESPKILVQVKTPKVDRPVVQQLTGLVSSHEADYGLIVAWGGLTSDARREVMSKRFRLKVWDDQDIIHAVLSNYEKLSSTTTQALPLKQIWVPGETADTALE</sequence>
<dbReference type="EMBL" id="CP046456">
    <property type="protein sequence ID" value="QGU08805.1"/>
    <property type="molecule type" value="Genomic_DNA"/>
</dbReference>
<dbReference type="GO" id="GO:0009307">
    <property type="term" value="P:DNA restriction-modification system"/>
    <property type="evidence" value="ECO:0007669"/>
    <property type="project" value="InterPro"/>
</dbReference>
<dbReference type="Pfam" id="PF04471">
    <property type="entry name" value="Mrr_cat"/>
    <property type="match status" value="1"/>
</dbReference>
<dbReference type="PANTHER" id="PTHR30015:SF7">
    <property type="entry name" value="TYPE IV METHYL-DIRECTED RESTRICTION ENZYME ECOKMRR"/>
    <property type="match status" value="1"/>
</dbReference>
<dbReference type="AlphaFoldDB" id="A0A6B8WBX3"/>
<evidence type="ECO:0000259" key="1">
    <source>
        <dbReference type="Pfam" id="PF04471"/>
    </source>
</evidence>
<dbReference type="KEGG" id="cok:COCCU_14575"/>
<dbReference type="InterPro" id="IPR011856">
    <property type="entry name" value="tRNA_endonuc-like_dom_sf"/>
</dbReference>
<dbReference type="InterPro" id="IPR016984">
    <property type="entry name" value="UCP031853"/>
</dbReference>
<dbReference type="InterPro" id="IPR007560">
    <property type="entry name" value="Restrct_endonuc_IV_Mrr"/>
</dbReference>
<accession>A0A6B8WBX3</accession>
<keyword evidence="3" id="KW-1185">Reference proteome</keyword>
<dbReference type="Gene3D" id="3.40.1350.10">
    <property type="match status" value="1"/>
</dbReference>
<gene>
    <name evidence="2" type="ORF">COCCU_14575</name>
</gene>
<dbReference type="PANTHER" id="PTHR30015">
    <property type="entry name" value="MRR RESTRICTION SYSTEM PROTEIN"/>
    <property type="match status" value="1"/>
</dbReference>
<feature type="domain" description="Restriction endonuclease type IV Mrr" evidence="1">
    <location>
        <begin position="211"/>
        <end position="322"/>
    </location>
</feature>
<proteinExistence type="predicted"/>
<dbReference type="PIRSF" id="PIRSF031853">
    <property type="entry name" value="UPC031853"/>
    <property type="match status" value="1"/>
</dbReference>
<keyword evidence="2" id="KW-0614">Plasmid</keyword>
<evidence type="ECO:0000313" key="3">
    <source>
        <dbReference type="Proteomes" id="UP000424462"/>
    </source>
</evidence>
<reference evidence="2 3" key="1">
    <citation type="submission" date="2019-11" db="EMBL/GenBank/DDBJ databases">
        <title>Complete genome sequence of Corynebacterium kalinowskii 1959, a novel Corynebacterium species isolated from soil of a small paddock in Vilsendorf, Germany.</title>
        <authorList>
            <person name="Schaffert L."/>
            <person name="Ruwe M."/>
            <person name="Milse J."/>
            <person name="Hanuschka K."/>
            <person name="Ortseifen V."/>
            <person name="Droste J."/>
            <person name="Brandt D."/>
            <person name="Schlueter L."/>
            <person name="Kutter Y."/>
            <person name="Vinke S."/>
            <person name="Viehoefer P."/>
            <person name="Jacob L."/>
            <person name="Luebke N.-C."/>
            <person name="Schulte-Berndt E."/>
            <person name="Hain C."/>
            <person name="Linder M."/>
            <person name="Schmidt P."/>
            <person name="Wollenschlaeger L."/>
            <person name="Luttermann T."/>
            <person name="Thieme E."/>
            <person name="Hassa J."/>
            <person name="Haak M."/>
            <person name="Wittchen M."/>
            <person name="Mentz A."/>
            <person name="Persicke M."/>
            <person name="Busche T."/>
            <person name="Ruckert C."/>
        </authorList>
    </citation>
    <scope>NUCLEOTIDE SEQUENCE [LARGE SCALE GENOMIC DNA]</scope>
    <source>
        <strain evidence="2 3">2039</strain>
        <plasmid evidence="3">pcoccu</plasmid>
    </source>
</reference>
<name>A0A6B8WBX3_9CORY</name>
<dbReference type="Proteomes" id="UP000424462">
    <property type="component" value="Plasmid pCOCCU"/>
</dbReference>
<protein>
    <submittedName>
        <fullName evidence="2">Restriction endonuclease</fullName>
    </submittedName>
</protein>
<dbReference type="GO" id="GO:0003677">
    <property type="term" value="F:DNA binding"/>
    <property type="evidence" value="ECO:0007669"/>
    <property type="project" value="InterPro"/>
</dbReference>
<evidence type="ECO:0000313" key="2">
    <source>
        <dbReference type="EMBL" id="QGU08805.1"/>
    </source>
</evidence>
<organism evidence="2 3">
    <name type="scientific">Corynebacterium occultum</name>
    <dbReference type="NCBI Taxonomy" id="2675219"/>
    <lineage>
        <taxon>Bacteria</taxon>
        <taxon>Bacillati</taxon>
        <taxon>Actinomycetota</taxon>
        <taxon>Actinomycetes</taxon>
        <taxon>Mycobacteriales</taxon>
        <taxon>Corynebacteriaceae</taxon>
        <taxon>Corynebacterium</taxon>
    </lineage>
</organism>
<dbReference type="GO" id="GO:0015666">
    <property type="term" value="F:restriction endodeoxyribonuclease activity"/>
    <property type="evidence" value="ECO:0007669"/>
    <property type="project" value="TreeGrafter"/>
</dbReference>
<dbReference type="InterPro" id="IPR011335">
    <property type="entry name" value="Restrct_endonuc-II-like"/>
</dbReference>
<geneLocation type="plasmid" evidence="3">
    <name>pcoccu</name>
</geneLocation>
<dbReference type="InterPro" id="IPR052906">
    <property type="entry name" value="Type_IV_Methyl-Rstrct_Enzyme"/>
</dbReference>
<dbReference type="RefSeq" id="WP_156233097.1">
    <property type="nucleotide sequence ID" value="NZ_CP046456.1"/>
</dbReference>
<keyword evidence="2" id="KW-0255">Endonuclease</keyword>